<evidence type="ECO:0000256" key="1">
    <source>
        <dbReference type="SAM" id="Phobius"/>
    </source>
</evidence>
<dbReference type="PANTHER" id="PTHR40394">
    <property type="entry name" value="LIPOPROTEIN-RELATED"/>
    <property type="match status" value="1"/>
</dbReference>
<feature type="transmembrane region" description="Helical" evidence="1">
    <location>
        <begin position="94"/>
        <end position="116"/>
    </location>
</feature>
<accession>A0A4Q9B6P1</accession>
<keyword evidence="1" id="KW-0472">Membrane</keyword>
<dbReference type="InterPro" id="IPR021776">
    <property type="entry name" value="ActD"/>
</dbReference>
<reference evidence="2 3" key="1">
    <citation type="submission" date="2019-02" db="EMBL/GenBank/DDBJ databases">
        <title>Thermus sp. a novel from hot spring.</title>
        <authorList>
            <person name="Zhao Z."/>
        </authorList>
    </citation>
    <scope>NUCLEOTIDE SEQUENCE [LARGE SCALE GENOMIC DNA]</scope>
    <source>
        <strain evidence="2 3">CFH 72773T</strain>
    </source>
</reference>
<sequence length="174" mass="18969">MLYGIMAYFDAPERLLSALRVLREEGYRQFEALAPGPLEGLEEALGQRRDEAIPWAAFAFGVLGLGLGLFLQIYTSLDYPINAGGKPLLGWPAFIPVTFEITILTIALGIFLLLLYMTGLPRAAHPAVLARGYPGVLVDRYGIFVYVTDPRFHPTATRSLLESLGAQVEEVGGG</sequence>
<keyword evidence="1" id="KW-1133">Transmembrane helix</keyword>
<keyword evidence="1" id="KW-0812">Transmembrane</keyword>
<name>A0A4Q9B6P1_9DEIN</name>
<dbReference type="Pfam" id="PF11821">
    <property type="entry name" value="ActD"/>
    <property type="match status" value="1"/>
</dbReference>
<evidence type="ECO:0000313" key="3">
    <source>
        <dbReference type="Proteomes" id="UP000292858"/>
    </source>
</evidence>
<dbReference type="OrthoDB" id="9792475at2"/>
<proteinExistence type="predicted"/>
<dbReference type="AlphaFoldDB" id="A0A4Q9B6P1"/>
<protein>
    <submittedName>
        <fullName evidence="2">DUF3341 domain-containing protein</fullName>
    </submittedName>
</protein>
<keyword evidence="3" id="KW-1185">Reference proteome</keyword>
<dbReference type="RefSeq" id="WP_130841166.1">
    <property type="nucleotide sequence ID" value="NZ_SIJL01000005.1"/>
</dbReference>
<feature type="transmembrane region" description="Helical" evidence="1">
    <location>
        <begin position="55"/>
        <end position="74"/>
    </location>
</feature>
<organism evidence="2 3">
    <name type="scientific">Thermus thermamylovorans</name>
    <dbReference type="NCBI Taxonomy" id="2509362"/>
    <lineage>
        <taxon>Bacteria</taxon>
        <taxon>Thermotogati</taxon>
        <taxon>Deinococcota</taxon>
        <taxon>Deinococci</taxon>
        <taxon>Thermales</taxon>
        <taxon>Thermaceae</taxon>
        <taxon>Thermus</taxon>
    </lineage>
</organism>
<dbReference type="Proteomes" id="UP000292858">
    <property type="component" value="Unassembled WGS sequence"/>
</dbReference>
<evidence type="ECO:0000313" key="2">
    <source>
        <dbReference type="EMBL" id="TBH20752.1"/>
    </source>
</evidence>
<gene>
    <name evidence="2" type="ORF">ETP66_04865</name>
</gene>
<dbReference type="EMBL" id="SIJL01000005">
    <property type="protein sequence ID" value="TBH20752.1"/>
    <property type="molecule type" value="Genomic_DNA"/>
</dbReference>
<comment type="caution">
    <text evidence="2">The sequence shown here is derived from an EMBL/GenBank/DDBJ whole genome shotgun (WGS) entry which is preliminary data.</text>
</comment>
<dbReference type="PANTHER" id="PTHR40394:SF2">
    <property type="entry name" value="QUINOL:CYTOCHROME C OXIDOREDUCTASE MEMBRANE PROTEIN"/>
    <property type="match status" value="1"/>
</dbReference>